<protein>
    <submittedName>
        <fullName evidence="1">Uncharacterized protein</fullName>
    </submittedName>
</protein>
<comment type="caution">
    <text evidence="1">The sequence shown here is derived from an EMBL/GenBank/DDBJ whole genome shotgun (WGS) entry which is preliminary data.</text>
</comment>
<dbReference type="OrthoDB" id="6306862at2759"/>
<accession>A0A8J4WDR3</accession>
<proteinExistence type="predicted"/>
<evidence type="ECO:0000313" key="1">
    <source>
        <dbReference type="EMBL" id="KAF5395976.1"/>
    </source>
</evidence>
<gene>
    <name evidence="1" type="ORF">PHET_07475</name>
</gene>
<dbReference type="AlphaFoldDB" id="A0A8J4WDR3"/>
<organism evidence="1 2">
    <name type="scientific">Paragonimus heterotremus</name>
    <dbReference type="NCBI Taxonomy" id="100268"/>
    <lineage>
        <taxon>Eukaryota</taxon>
        <taxon>Metazoa</taxon>
        <taxon>Spiralia</taxon>
        <taxon>Lophotrochozoa</taxon>
        <taxon>Platyhelminthes</taxon>
        <taxon>Trematoda</taxon>
        <taxon>Digenea</taxon>
        <taxon>Plagiorchiida</taxon>
        <taxon>Troglotremata</taxon>
        <taxon>Troglotrematidae</taxon>
        <taxon>Paragonimus</taxon>
    </lineage>
</organism>
<reference evidence="1" key="1">
    <citation type="submission" date="2019-05" db="EMBL/GenBank/DDBJ databases">
        <title>Annotation for the trematode Paragonimus heterotremus.</title>
        <authorList>
            <person name="Choi Y.-J."/>
        </authorList>
    </citation>
    <scope>NUCLEOTIDE SEQUENCE</scope>
    <source>
        <strain evidence="1">LC</strain>
    </source>
</reference>
<dbReference type="EMBL" id="LUCH01009614">
    <property type="protein sequence ID" value="KAF5395976.1"/>
    <property type="molecule type" value="Genomic_DNA"/>
</dbReference>
<sequence length="76" mass="8553">MYELLSNATEYFGKDSPFGLASLFHRLNDCTNCVLLLHSLSSKSATNRATQMGCDYGYNNRTAVPTIIVQCFYDYP</sequence>
<name>A0A8J4WDR3_9TREM</name>
<keyword evidence="2" id="KW-1185">Reference proteome</keyword>
<dbReference type="Proteomes" id="UP000748531">
    <property type="component" value="Unassembled WGS sequence"/>
</dbReference>
<evidence type="ECO:0000313" key="2">
    <source>
        <dbReference type="Proteomes" id="UP000748531"/>
    </source>
</evidence>